<reference evidence="1 2" key="1">
    <citation type="submission" date="2018-07" db="EMBL/GenBank/DDBJ databases">
        <title>Genomic Encyclopedia of Type Strains, Phase III (KMG-III): the genomes of soil and plant-associated and newly described type strains.</title>
        <authorList>
            <person name="Whitman W."/>
        </authorList>
    </citation>
    <scope>NUCLEOTIDE SEQUENCE [LARGE SCALE GENOMIC DNA]</scope>
    <source>
        <strain evidence="1 2">CECT 8236</strain>
    </source>
</reference>
<dbReference type="SUPFAM" id="SSF81301">
    <property type="entry name" value="Nucleotidyltransferase"/>
    <property type="match status" value="1"/>
</dbReference>
<dbReference type="AlphaFoldDB" id="A0A3D9IWI7"/>
<proteinExistence type="predicted"/>
<dbReference type="InterPro" id="IPR043519">
    <property type="entry name" value="NT_sf"/>
</dbReference>
<keyword evidence="2" id="KW-1185">Reference proteome</keyword>
<gene>
    <name evidence="1" type="ORF">DFP95_101688</name>
</gene>
<sequence>MKDPVIIEPYNEEWPEAFTRLGGRMRQVIGQSAIRIDHIGSTAVPGLAAKPVLDIQISIVRFDEIDSVKTALEELGYRYRPENDDLTKRYFRET</sequence>
<dbReference type="Proteomes" id="UP000256869">
    <property type="component" value="Unassembled WGS sequence"/>
</dbReference>
<name>A0A3D9IWI7_9BACL</name>
<dbReference type="PANTHER" id="PTHR34822:SF1">
    <property type="entry name" value="GRPB FAMILY PROTEIN"/>
    <property type="match status" value="1"/>
</dbReference>
<organism evidence="1 2">
    <name type="scientific">Cohnella lupini</name>
    <dbReference type="NCBI Taxonomy" id="1294267"/>
    <lineage>
        <taxon>Bacteria</taxon>
        <taxon>Bacillati</taxon>
        <taxon>Bacillota</taxon>
        <taxon>Bacilli</taxon>
        <taxon>Bacillales</taxon>
        <taxon>Paenibacillaceae</taxon>
        <taxon>Cohnella</taxon>
    </lineage>
</organism>
<evidence type="ECO:0000313" key="2">
    <source>
        <dbReference type="Proteomes" id="UP000256869"/>
    </source>
</evidence>
<dbReference type="PANTHER" id="PTHR34822">
    <property type="entry name" value="GRPB DOMAIN PROTEIN (AFU_ORTHOLOGUE AFUA_1G01530)"/>
    <property type="match status" value="1"/>
</dbReference>
<dbReference type="InterPro" id="IPR007344">
    <property type="entry name" value="GrpB/CoaE"/>
</dbReference>
<dbReference type="Gene3D" id="3.30.460.10">
    <property type="entry name" value="Beta Polymerase, domain 2"/>
    <property type="match status" value="1"/>
</dbReference>
<evidence type="ECO:0000313" key="1">
    <source>
        <dbReference type="EMBL" id="RED66190.1"/>
    </source>
</evidence>
<dbReference type="EMBL" id="QRDY01000001">
    <property type="protein sequence ID" value="RED66190.1"/>
    <property type="molecule type" value="Genomic_DNA"/>
</dbReference>
<dbReference type="Pfam" id="PF04229">
    <property type="entry name" value="GrpB"/>
    <property type="match status" value="1"/>
</dbReference>
<protein>
    <submittedName>
        <fullName evidence="1">GrpB protein</fullName>
    </submittedName>
</protein>
<comment type="caution">
    <text evidence="1">The sequence shown here is derived from an EMBL/GenBank/DDBJ whole genome shotgun (WGS) entry which is preliminary data.</text>
</comment>
<accession>A0A3D9IWI7</accession>